<dbReference type="RefSeq" id="WP_276110068.1">
    <property type="nucleotide sequence ID" value="NZ_JARJBB010000008.1"/>
</dbReference>
<feature type="compositionally biased region" description="Basic and acidic residues" evidence="1">
    <location>
        <begin position="1"/>
        <end position="18"/>
    </location>
</feature>
<evidence type="ECO:0000256" key="1">
    <source>
        <dbReference type="SAM" id="MobiDB-lite"/>
    </source>
</evidence>
<sequence length="60" mass="6213">MSDEKTTDGNIHATEKKPGTVSTDNIHATTEPLKGGNPLTADAGGDQVAPDNIHATDERA</sequence>
<evidence type="ECO:0000313" key="2">
    <source>
        <dbReference type="EMBL" id="MDF3300523.1"/>
    </source>
</evidence>
<evidence type="ECO:0008006" key="4">
    <source>
        <dbReference type="Google" id="ProtNLM"/>
    </source>
</evidence>
<protein>
    <recommendedName>
        <fullName evidence="4">Sigma-like protein</fullName>
    </recommendedName>
</protein>
<comment type="caution">
    <text evidence="2">The sequence shown here is derived from an EMBL/GenBank/DDBJ whole genome shotgun (WGS) entry which is preliminary data.</text>
</comment>
<organism evidence="2 3">
    <name type="scientific">Streptomyces tropicalis</name>
    <dbReference type="NCBI Taxonomy" id="3034234"/>
    <lineage>
        <taxon>Bacteria</taxon>
        <taxon>Bacillati</taxon>
        <taxon>Actinomycetota</taxon>
        <taxon>Actinomycetes</taxon>
        <taxon>Kitasatosporales</taxon>
        <taxon>Streptomycetaceae</taxon>
        <taxon>Streptomyces</taxon>
    </lineage>
</organism>
<dbReference type="EMBL" id="JARJBB010000008">
    <property type="protein sequence ID" value="MDF3300523.1"/>
    <property type="molecule type" value="Genomic_DNA"/>
</dbReference>
<evidence type="ECO:0000313" key="3">
    <source>
        <dbReference type="Proteomes" id="UP001221150"/>
    </source>
</evidence>
<feature type="region of interest" description="Disordered" evidence="1">
    <location>
        <begin position="1"/>
        <end position="60"/>
    </location>
</feature>
<proteinExistence type="predicted"/>
<gene>
    <name evidence="2" type="ORF">P3H78_18225</name>
</gene>
<name>A0ABT6A7A0_9ACTN</name>
<dbReference type="Proteomes" id="UP001221150">
    <property type="component" value="Unassembled WGS sequence"/>
</dbReference>
<reference evidence="2 3" key="1">
    <citation type="submission" date="2023-03" db="EMBL/GenBank/DDBJ databases">
        <title>Draft genome sequence of Streptomyces sp. K1PA1 isolated from peat swamp forest in Thailand.</title>
        <authorList>
            <person name="Klaysubun C."/>
            <person name="Duangmal K."/>
        </authorList>
    </citation>
    <scope>NUCLEOTIDE SEQUENCE [LARGE SCALE GENOMIC DNA]</scope>
    <source>
        <strain evidence="2 3">K1PA1</strain>
    </source>
</reference>
<accession>A0ABT6A7A0</accession>
<keyword evidence="3" id="KW-1185">Reference proteome</keyword>